<dbReference type="Pfam" id="PF04945">
    <property type="entry name" value="YHS"/>
    <property type="match status" value="1"/>
</dbReference>
<proteinExistence type="predicted"/>
<evidence type="ECO:0000313" key="4">
    <source>
        <dbReference type="Proteomes" id="UP000253410"/>
    </source>
</evidence>
<dbReference type="SUPFAM" id="SSF47240">
    <property type="entry name" value="Ferritin-like"/>
    <property type="match status" value="1"/>
</dbReference>
<dbReference type="AlphaFoldDB" id="A0A365Y4Q6"/>
<keyword evidence="4" id="KW-1185">Reference proteome</keyword>
<protein>
    <recommendedName>
        <fullName evidence="2">YHS domain-containing protein</fullName>
    </recommendedName>
</protein>
<organism evidence="3 4">
    <name type="scientific">Chitinophaga flava</name>
    <dbReference type="NCBI Taxonomy" id="2259036"/>
    <lineage>
        <taxon>Bacteria</taxon>
        <taxon>Pseudomonadati</taxon>
        <taxon>Bacteroidota</taxon>
        <taxon>Chitinophagia</taxon>
        <taxon>Chitinophagales</taxon>
        <taxon>Chitinophagaceae</taxon>
        <taxon>Chitinophaga</taxon>
    </lineage>
</organism>
<dbReference type="OrthoDB" id="678327at2"/>
<dbReference type="InterPro" id="IPR007029">
    <property type="entry name" value="YHS_dom"/>
</dbReference>
<dbReference type="GO" id="GO:0016491">
    <property type="term" value="F:oxidoreductase activity"/>
    <property type="evidence" value="ECO:0007669"/>
    <property type="project" value="InterPro"/>
</dbReference>
<evidence type="ECO:0000259" key="2">
    <source>
        <dbReference type="Pfam" id="PF04945"/>
    </source>
</evidence>
<evidence type="ECO:0000313" key="3">
    <source>
        <dbReference type="EMBL" id="RBL92974.1"/>
    </source>
</evidence>
<dbReference type="InterPro" id="IPR009078">
    <property type="entry name" value="Ferritin-like_SF"/>
</dbReference>
<dbReference type="PROSITE" id="PS51257">
    <property type="entry name" value="PROKAR_LIPOPROTEIN"/>
    <property type="match status" value="1"/>
</dbReference>
<gene>
    <name evidence="3" type="ORF">DF182_10480</name>
</gene>
<reference evidence="3 4" key="1">
    <citation type="submission" date="2018-05" db="EMBL/GenBank/DDBJ databases">
        <title>Chitinophaga sp. K3CV102501T nov., isolated from isolated from a monsoon evergreen broad-leaved forest soil.</title>
        <authorList>
            <person name="Lv Y."/>
        </authorList>
    </citation>
    <scope>NUCLEOTIDE SEQUENCE [LARGE SCALE GENOMIC DNA]</scope>
    <source>
        <strain evidence="3 4">GDMCC 1.1325</strain>
    </source>
</reference>
<comment type="caution">
    <text evidence="3">The sequence shown here is derived from an EMBL/GenBank/DDBJ whole genome shotgun (WGS) entry which is preliminary data.</text>
</comment>
<accession>A0A365Y4Q6</accession>
<sequence length="97" mass="10992">MTPIMKQVILACSIVLAIACNQNNKPAEKTHAPMPEPPAMAEAATSDKWPDPVCRMPYDTSYKEWAVYQKDTVHFCSITCKEIFQKAPEKYMAKLKK</sequence>
<dbReference type="InterPro" id="IPR012348">
    <property type="entry name" value="RNR-like"/>
</dbReference>
<dbReference type="EMBL" id="QFFJ01000001">
    <property type="protein sequence ID" value="RBL92974.1"/>
    <property type="molecule type" value="Genomic_DNA"/>
</dbReference>
<feature type="domain" description="YHS" evidence="2">
    <location>
        <begin position="51"/>
        <end position="92"/>
    </location>
</feature>
<dbReference type="Proteomes" id="UP000253410">
    <property type="component" value="Unassembled WGS sequence"/>
</dbReference>
<evidence type="ECO:0000256" key="1">
    <source>
        <dbReference type="SAM" id="MobiDB-lite"/>
    </source>
</evidence>
<feature type="region of interest" description="Disordered" evidence="1">
    <location>
        <begin position="26"/>
        <end position="46"/>
    </location>
</feature>
<name>A0A365Y4Q6_9BACT</name>
<dbReference type="Gene3D" id="1.10.620.20">
    <property type="entry name" value="Ribonucleotide Reductase, subunit A"/>
    <property type="match status" value="1"/>
</dbReference>